<reference evidence="2" key="1">
    <citation type="submission" date="2012-03" db="EMBL/GenBank/DDBJ databases">
        <title>Complete sequence of chromosome of Deinococcus peraridilitoris DSM 19664.</title>
        <authorList>
            <person name="Lucas S."/>
            <person name="Copeland A."/>
            <person name="Lapidus A."/>
            <person name="Glavina del Rio T."/>
            <person name="Dalin E."/>
            <person name="Tice H."/>
            <person name="Bruce D."/>
            <person name="Goodwin L."/>
            <person name="Pitluck S."/>
            <person name="Peters L."/>
            <person name="Mikhailova N."/>
            <person name="Lu M."/>
            <person name="Kyrpides N."/>
            <person name="Mavromatis K."/>
            <person name="Ivanova N."/>
            <person name="Brettin T."/>
            <person name="Detter J.C."/>
            <person name="Han C."/>
            <person name="Larimer F."/>
            <person name="Land M."/>
            <person name="Hauser L."/>
            <person name="Markowitz V."/>
            <person name="Cheng J.-F."/>
            <person name="Hugenholtz P."/>
            <person name="Woyke T."/>
            <person name="Wu D."/>
            <person name="Pukall R."/>
            <person name="Steenblock K."/>
            <person name="Brambilla E."/>
            <person name="Klenk H.-P."/>
            <person name="Eisen J.A."/>
        </authorList>
    </citation>
    <scope>NUCLEOTIDE SEQUENCE [LARGE SCALE GENOMIC DNA]</scope>
    <source>
        <strain evidence="2">DSM 19664 / LMG 22246 / CIP 109416 / KR-200</strain>
    </source>
</reference>
<dbReference type="Proteomes" id="UP000010467">
    <property type="component" value="Chromosome"/>
</dbReference>
<dbReference type="STRING" id="937777.Deipe_1145"/>
<name>K9ZZT2_DEIPD</name>
<organism evidence="1 2">
    <name type="scientific">Deinococcus peraridilitoris (strain DSM 19664 / LMG 22246 / CIP 109416 / KR-200)</name>
    <dbReference type="NCBI Taxonomy" id="937777"/>
    <lineage>
        <taxon>Bacteria</taxon>
        <taxon>Thermotogati</taxon>
        <taxon>Deinococcota</taxon>
        <taxon>Deinococci</taxon>
        <taxon>Deinococcales</taxon>
        <taxon>Deinococcaceae</taxon>
        <taxon>Deinococcus</taxon>
    </lineage>
</organism>
<evidence type="ECO:0000313" key="1">
    <source>
        <dbReference type="EMBL" id="AFZ66704.1"/>
    </source>
</evidence>
<dbReference type="KEGG" id="dpd:Deipe_1145"/>
<evidence type="ECO:0000313" key="2">
    <source>
        <dbReference type="Proteomes" id="UP000010467"/>
    </source>
</evidence>
<proteinExistence type="predicted"/>
<sequence length="35" mass="4207">MLEIKVDMHWQCKKQRLTKNENMKIEAKAAHIVQL</sequence>
<protein>
    <submittedName>
        <fullName evidence="1">Uncharacterized protein</fullName>
    </submittedName>
</protein>
<keyword evidence="2" id="KW-1185">Reference proteome</keyword>
<accession>K9ZZT2</accession>
<dbReference type="AlphaFoldDB" id="K9ZZT2"/>
<dbReference type="EMBL" id="CP003382">
    <property type="protein sequence ID" value="AFZ66704.1"/>
    <property type="molecule type" value="Genomic_DNA"/>
</dbReference>
<dbReference type="HOGENOM" id="CLU_3364565_0_0_0"/>
<gene>
    <name evidence="1" type="ordered locus">Deipe_1145</name>
</gene>